<reference evidence="2" key="1">
    <citation type="submission" date="2022-08" db="EMBL/GenBank/DDBJ databases">
        <title>Draft genome sequencing of Roseisolibacter agri AW1220.</title>
        <authorList>
            <person name="Tobiishi Y."/>
            <person name="Tonouchi A."/>
        </authorList>
    </citation>
    <scope>NUCLEOTIDE SEQUENCE</scope>
    <source>
        <strain evidence="2">AW1220</strain>
    </source>
</reference>
<evidence type="ECO:0000256" key="1">
    <source>
        <dbReference type="SAM" id="MobiDB-lite"/>
    </source>
</evidence>
<comment type="caution">
    <text evidence="2">The sequence shown here is derived from an EMBL/GenBank/DDBJ whole genome shotgun (WGS) entry which is preliminary data.</text>
</comment>
<protein>
    <submittedName>
        <fullName evidence="2">Uncharacterized protein</fullName>
    </submittedName>
</protein>
<feature type="compositionally biased region" description="Basic residues" evidence="1">
    <location>
        <begin position="1"/>
        <end position="12"/>
    </location>
</feature>
<proteinExistence type="predicted"/>
<keyword evidence="3" id="KW-1185">Reference proteome</keyword>
<dbReference type="AlphaFoldDB" id="A0AA37QA31"/>
<dbReference type="EMBL" id="BRXS01000002">
    <property type="protein sequence ID" value="GLC25131.1"/>
    <property type="molecule type" value="Genomic_DNA"/>
</dbReference>
<accession>A0AA37QA31</accession>
<sequence length="93" mass="10384">MRIHGRSRHAARSTRPTTGLANLGTAPPQEQSRRMPHPRTQRPIAEKPEPRICGCCATCGCQVFPTRDALPDVCPKCKQLWTGIILDPDRTLR</sequence>
<feature type="region of interest" description="Disordered" evidence="1">
    <location>
        <begin position="1"/>
        <end position="45"/>
    </location>
</feature>
<evidence type="ECO:0000313" key="2">
    <source>
        <dbReference type="EMBL" id="GLC25131.1"/>
    </source>
</evidence>
<organism evidence="2 3">
    <name type="scientific">Roseisolibacter agri</name>
    <dbReference type="NCBI Taxonomy" id="2014610"/>
    <lineage>
        <taxon>Bacteria</taxon>
        <taxon>Pseudomonadati</taxon>
        <taxon>Gemmatimonadota</taxon>
        <taxon>Gemmatimonadia</taxon>
        <taxon>Gemmatimonadales</taxon>
        <taxon>Gemmatimonadaceae</taxon>
        <taxon>Roseisolibacter</taxon>
    </lineage>
</organism>
<gene>
    <name evidence="2" type="ORF">rosag_16440</name>
</gene>
<dbReference type="Proteomes" id="UP001161325">
    <property type="component" value="Unassembled WGS sequence"/>
</dbReference>
<name>A0AA37QA31_9BACT</name>
<evidence type="ECO:0000313" key="3">
    <source>
        <dbReference type="Proteomes" id="UP001161325"/>
    </source>
</evidence>